<sequence>MSETTLSKDLNFSVYEFKYSLQVVEKLLTKKEELKKVINKIEEIILKSINDNGLAKEVIAEKKTNLSKLDNIILLNEDDIEWVIELGTEVVTLLNVQNRLFTNLQLHCSRKINSGTAASDLMTAAYLIDYGRNLLLDILT</sequence>
<organism evidence="1 2">
    <name type="scientific">Halalkalibacter wakoensis JCM 9140</name>
    <dbReference type="NCBI Taxonomy" id="1236970"/>
    <lineage>
        <taxon>Bacteria</taxon>
        <taxon>Bacillati</taxon>
        <taxon>Bacillota</taxon>
        <taxon>Bacilli</taxon>
        <taxon>Bacillales</taxon>
        <taxon>Bacillaceae</taxon>
        <taxon>Halalkalibacter</taxon>
    </lineage>
</organism>
<dbReference type="RefSeq" id="WP_034745335.1">
    <property type="nucleotide sequence ID" value="NZ_BAUT01000018.1"/>
</dbReference>
<dbReference type="STRING" id="1236970.JCM9140_2134"/>
<reference evidence="1" key="1">
    <citation type="journal article" date="2014" name="Genome Announc.">
        <title>Draft Genome Sequences of Three Alkaliphilic Bacillus Strains, Bacillus wakoensis JCM 9140T, Bacillus akibai JCM 9157T, and Bacillus hemicellulosilyticus JCM 9152T.</title>
        <authorList>
            <person name="Yuki M."/>
            <person name="Oshima K."/>
            <person name="Suda W."/>
            <person name="Oshida Y."/>
            <person name="Kitamura K."/>
            <person name="Iida T."/>
            <person name="Hattori M."/>
            <person name="Ohkuma M."/>
        </authorList>
    </citation>
    <scope>NUCLEOTIDE SEQUENCE [LARGE SCALE GENOMIC DNA]</scope>
    <source>
        <strain evidence="1">JCM 9140</strain>
    </source>
</reference>
<evidence type="ECO:0000313" key="1">
    <source>
        <dbReference type="EMBL" id="GAE26106.1"/>
    </source>
</evidence>
<proteinExistence type="predicted"/>
<dbReference type="AlphaFoldDB" id="W4Q203"/>
<dbReference type="EMBL" id="BAUT01000018">
    <property type="protein sequence ID" value="GAE26106.1"/>
    <property type="molecule type" value="Genomic_DNA"/>
</dbReference>
<accession>W4Q203</accession>
<protein>
    <submittedName>
        <fullName evidence="1">Uncharacterized protein</fullName>
    </submittedName>
</protein>
<keyword evidence="2" id="KW-1185">Reference proteome</keyword>
<name>W4Q203_9BACI</name>
<gene>
    <name evidence="1" type="ORF">JCM9140_2134</name>
</gene>
<comment type="caution">
    <text evidence="1">The sequence shown here is derived from an EMBL/GenBank/DDBJ whole genome shotgun (WGS) entry which is preliminary data.</text>
</comment>
<evidence type="ECO:0000313" key="2">
    <source>
        <dbReference type="Proteomes" id="UP000018890"/>
    </source>
</evidence>
<dbReference type="Proteomes" id="UP000018890">
    <property type="component" value="Unassembled WGS sequence"/>
</dbReference>